<feature type="region of interest" description="Disordered" evidence="1">
    <location>
        <begin position="155"/>
        <end position="175"/>
    </location>
</feature>
<protein>
    <submittedName>
        <fullName evidence="3">Lipoprotein</fullName>
    </submittedName>
</protein>
<evidence type="ECO:0000256" key="2">
    <source>
        <dbReference type="SAM" id="SignalP"/>
    </source>
</evidence>
<proteinExistence type="predicted"/>
<evidence type="ECO:0000256" key="1">
    <source>
        <dbReference type="SAM" id="MobiDB-lite"/>
    </source>
</evidence>
<dbReference type="PROSITE" id="PS51257">
    <property type="entry name" value="PROKAR_LIPOPROTEIN"/>
    <property type="match status" value="1"/>
</dbReference>
<keyword evidence="2" id="KW-0732">Signal</keyword>
<accession>A0ABP5GW22</accession>
<dbReference type="EMBL" id="BAAANQ010000008">
    <property type="protein sequence ID" value="GAA2058952.1"/>
    <property type="molecule type" value="Genomic_DNA"/>
</dbReference>
<name>A0ABP5GW22_9ACTN</name>
<dbReference type="SUPFAM" id="SSF69304">
    <property type="entry name" value="Tricorn protease N-terminal domain"/>
    <property type="match status" value="1"/>
</dbReference>
<feature type="chain" id="PRO_5047121776" evidence="2">
    <location>
        <begin position="19"/>
        <end position="353"/>
    </location>
</feature>
<dbReference type="Proteomes" id="UP001403094">
    <property type="component" value="Unassembled WGS sequence"/>
</dbReference>
<gene>
    <name evidence="3" type="ORF">GCM10009757_39590</name>
</gene>
<comment type="caution">
    <text evidence="3">The sequence shown here is derived from an EMBL/GenBank/DDBJ whole genome shotgun (WGS) entry which is preliminary data.</text>
</comment>
<sequence length="353" mass="36781">MRLRNVMIAATLPALLLAAGCGTSDSGQESAPEATETEESTPHGYIEGAEEAAEPQSRLVLADAGTGGIHVLDLITEEITEAGEFADPQALRGDGRYGYLTGADGTVQVVDSGAWTVDHGDHSHYYRAAIELGEQLPAGTVPYRETPFTVADGTVSGPGLEETCADPSPSSSSRGYPMGTAVTRAGLVLGCADGALLVTEQEDAEGQFTAERLPYPDGTEPAARAGEFHHRAGSTTLAALAADGSGFWLLDVTTGDWQFTADDTVTAVNAVGSGGAVLTLTDTGELVSRDGTDGTETARVPLTGDRIEVDSSRAYISDPEGRQVVEIDYADGLRTARTFDLGFTPSYMVETGR</sequence>
<dbReference type="NCBIfam" id="TIGR01965">
    <property type="entry name" value="VCBS_repeat"/>
    <property type="match status" value="1"/>
</dbReference>
<feature type="signal peptide" evidence="2">
    <location>
        <begin position="1"/>
        <end position="18"/>
    </location>
</feature>
<keyword evidence="3" id="KW-0449">Lipoprotein</keyword>
<organism evidence="3 4">
    <name type="scientific">Streptomyces cheonanensis</name>
    <dbReference type="NCBI Taxonomy" id="312720"/>
    <lineage>
        <taxon>Bacteria</taxon>
        <taxon>Bacillati</taxon>
        <taxon>Actinomycetota</taxon>
        <taxon>Actinomycetes</taxon>
        <taxon>Kitasatosporales</taxon>
        <taxon>Streptomycetaceae</taxon>
        <taxon>Streptomyces</taxon>
    </lineage>
</organism>
<keyword evidence="4" id="KW-1185">Reference proteome</keyword>
<feature type="region of interest" description="Disordered" evidence="1">
    <location>
        <begin position="22"/>
        <end position="42"/>
    </location>
</feature>
<reference evidence="4" key="1">
    <citation type="journal article" date="2019" name="Int. J. Syst. Evol. Microbiol.">
        <title>The Global Catalogue of Microorganisms (GCM) 10K type strain sequencing project: providing services to taxonomists for standard genome sequencing and annotation.</title>
        <authorList>
            <consortium name="The Broad Institute Genomics Platform"/>
            <consortium name="The Broad Institute Genome Sequencing Center for Infectious Disease"/>
            <person name="Wu L."/>
            <person name="Ma J."/>
        </authorList>
    </citation>
    <scope>NUCLEOTIDE SEQUENCE [LARGE SCALE GENOMIC DNA]</scope>
    <source>
        <strain evidence="4">JCM 14549</strain>
    </source>
</reference>
<dbReference type="InterPro" id="IPR010221">
    <property type="entry name" value="VCBS_dom"/>
</dbReference>
<evidence type="ECO:0000313" key="4">
    <source>
        <dbReference type="Proteomes" id="UP001403094"/>
    </source>
</evidence>
<evidence type="ECO:0000313" key="3">
    <source>
        <dbReference type="EMBL" id="GAA2058952.1"/>
    </source>
</evidence>